<dbReference type="SUPFAM" id="SSF51735">
    <property type="entry name" value="NAD(P)-binding Rossmann-fold domains"/>
    <property type="match status" value="1"/>
</dbReference>
<reference evidence="2" key="1">
    <citation type="journal article" date="2005" name="Appl. Environ. Microbiol.">
        <title>Highly divergent genes for methanopterin-linked C1 transfer reactions in Lake Washington, assessed via metagenomic analysis and mRNA detection.</title>
        <authorList>
            <person name="Kalyuzhnaya M.G."/>
            <person name="Bowerman S."/>
            <person name="Nercessian O."/>
            <person name="Lidstrom M.E."/>
            <person name="Chistoserdova L."/>
        </authorList>
    </citation>
    <scope>NUCLEOTIDE SEQUENCE</scope>
</reference>
<gene>
    <name evidence="2" type="primary">mtdC</name>
</gene>
<dbReference type="AlphaFoldDB" id="Q4JIT7"/>
<dbReference type="EMBL" id="DQ084247">
    <property type="protein sequence ID" value="AAY96674.1"/>
    <property type="molecule type" value="Genomic_DNA"/>
</dbReference>
<dbReference type="InterPro" id="IPR037089">
    <property type="entry name" value="Methyl-teptahyd_DH_N_sf"/>
</dbReference>
<evidence type="ECO:0000259" key="1">
    <source>
        <dbReference type="Pfam" id="PF09176"/>
    </source>
</evidence>
<dbReference type="SUPFAM" id="SSF53223">
    <property type="entry name" value="Aminoacid dehydrogenase-like, N-terminal domain"/>
    <property type="match status" value="1"/>
</dbReference>
<evidence type="ECO:0000313" key="2">
    <source>
        <dbReference type="EMBL" id="AAY96674.1"/>
    </source>
</evidence>
<dbReference type="InterPro" id="IPR046346">
    <property type="entry name" value="Aminoacid_DH-like_N_sf"/>
</dbReference>
<protein>
    <submittedName>
        <fullName evidence="2">Methylene tetrahydromethanopterin dehydrogenase</fullName>
    </submittedName>
</protein>
<name>Q4JIT7_9BACT</name>
<sequence length="286" mass="29125">MRKLLLQLDADPLPSAFDRIVAYDAGADEVLSYGGVGDADVPGLVHGAIFTRGPKDLKNTALFIGGSSMARGELLLHGAKESFFGPFRVSILFDPNGSNTTAAAAVVKLVRAAGGDVRGRRALVLAGTGPVGTRAAGLLLRLGAEVRITSRNAAHGAAAAQQLGARFKGTVAHVTMAGSAEARGLLAWAELVLAAGPAGVQLLARSAWAGQAGLKAVADVNAVPPLGIEGIEATDNGTPREGIPAFGALGIGGLKMEAHKAAIAQLFERNDLVLDAEEIYDLAAAL</sequence>
<accession>Q4JIT7</accession>
<dbReference type="InterPro" id="IPR036291">
    <property type="entry name" value="NAD(P)-bd_dom_sf"/>
</dbReference>
<dbReference type="Gene3D" id="3.40.50.720">
    <property type="entry name" value="NAD(P)-binding Rossmann-like Domain"/>
    <property type="match status" value="1"/>
</dbReference>
<dbReference type="Gene3D" id="3.40.50.10280">
    <property type="entry name" value="Methylene-tetrahydromethanopterin dehydrogenase, N-terminal domain"/>
    <property type="match status" value="1"/>
</dbReference>
<feature type="domain" description="Methylene-tetrahydromethanopterin dehydrogenase N-terminal" evidence="1">
    <location>
        <begin position="17"/>
        <end position="96"/>
    </location>
</feature>
<proteinExistence type="predicted"/>
<organism evidence="2">
    <name type="scientific">uncultured bacterium BAC10-4</name>
    <dbReference type="NCBI Taxonomy" id="333425"/>
    <lineage>
        <taxon>Bacteria</taxon>
        <taxon>environmental samples</taxon>
    </lineage>
</organism>
<reference evidence="2" key="2">
    <citation type="journal article" date="2005" name="J. Bacteriol.">
        <title>MtdC, a novel class of methylene tetrahydromethanopterin dehydrogenases.</title>
        <authorList>
            <person name="Vorholt J.A."/>
            <person name="Kalyuzhnaya M.G."/>
            <person name="Hagemeier C.H."/>
            <person name="Lidstrom M.E."/>
            <person name="Chistoserdova L."/>
        </authorList>
    </citation>
    <scope>NUCLEOTIDE SEQUENCE</scope>
</reference>
<dbReference type="Pfam" id="PF09176">
    <property type="entry name" value="Mpt_N"/>
    <property type="match status" value="1"/>
</dbReference>
<dbReference type="InterPro" id="IPR015259">
    <property type="entry name" value="Methyl-teptahyd_DH_N"/>
</dbReference>